<dbReference type="InterPro" id="IPR053145">
    <property type="entry name" value="AB_hydrolase_Est10"/>
</dbReference>
<keyword evidence="1" id="KW-0812">Transmembrane</keyword>
<dbReference type="InterPro" id="IPR022742">
    <property type="entry name" value="Hydrolase_4"/>
</dbReference>
<keyword evidence="4" id="KW-1185">Reference proteome</keyword>
<keyword evidence="1" id="KW-0472">Membrane</keyword>
<accession>A0A8J3WYR0</accession>
<feature type="domain" description="Serine aminopeptidase S33" evidence="2">
    <location>
        <begin position="81"/>
        <end position="320"/>
    </location>
</feature>
<comment type="caution">
    <text evidence="3">The sequence shown here is derived from an EMBL/GenBank/DDBJ whole genome shotgun (WGS) entry which is preliminary data.</text>
</comment>
<dbReference type="AlphaFoldDB" id="A0A8J3WYR0"/>
<organism evidence="3 4">
    <name type="scientific">Planobispora takensis</name>
    <dbReference type="NCBI Taxonomy" id="1367882"/>
    <lineage>
        <taxon>Bacteria</taxon>
        <taxon>Bacillati</taxon>
        <taxon>Actinomycetota</taxon>
        <taxon>Actinomycetes</taxon>
        <taxon>Streptosporangiales</taxon>
        <taxon>Streptosporangiaceae</taxon>
        <taxon>Planobispora</taxon>
    </lineage>
</organism>
<dbReference type="PANTHER" id="PTHR43265">
    <property type="entry name" value="ESTERASE ESTD"/>
    <property type="match status" value="1"/>
</dbReference>
<proteinExistence type="predicted"/>
<name>A0A8J3WYR0_9ACTN</name>
<dbReference type="SUPFAM" id="SSF53474">
    <property type="entry name" value="alpha/beta-Hydrolases"/>
    <property type="match status" value="1"/>
</dbReference>
<dbReference type="Proteomes" id="UP000634476">
    <property type="component" value="Unassembled WGS sequence"/>
</dbReference>
<dbReference type="Gene3D" id="3.40.50.1820">
    <property type="entry name" value="alpha/beta hydrolase"/>
    <property type="match status" value="1"/>
</dbReference>
<dbReference type="Pfam" id="PF12146">
    <property type="entry name" value="Hydrolase_4"/>
    <property type="match status" value="1"/>
</dbReference>
<keyword evidence="1" id="KW-1133">Transmembrane helix</keyword>
<dbReference type="InterPro" id="IPR029058">
    <property type="entry name" value="AB_hydrolase_fold"/>
</dbReference>
<sequence>MGIAMNSEPSSSAPVAAGRRRSRWLRRLLGVLAAVVALLVAGAGWVVYQNTYDIREEQVTITGGAQPLKGVLARPAGGRGPYGLVVFVHGDGPIDATHETFYRPAWEAFARAGYASLSWNKPGLAGAPGNWLHQSMEDRAQETMAAIAWAKRLPDIDPARIGLWGASQAGWVLPKVAARMPELKFVVAVSPAINWLRQGRYNLLAELRQRNASQEEIRAATARSDTTREHLRKGSTFERYRAAVGDVDGITADRWRFILANYTADASEDLARMRTPVLLMLGGHDVNVDVAETEATYRRLLRRPGQLQVRRYPGATHSMVPRDVEDSEIKALVLALAAPRSLSAEGYLDDLRRYAAGR</sequence>
<gene>
    <name evidence="3" type="ORF">Pta02_60500</name>
</gene>
<evidence type="ECO:0000256" key="1">
    <source>
        <dbReference type="SAM" id="Phobius"/>
    </source>
</evidence>
<evidence type="ECO:0000313" key="3">
    <source>
        <dbReference type="EMBL" id="GII04042.1"/>
    </source>
</evidence>
<dbReference type="EMBL" id="BOOK01000046">
    <property type="protein sequence ID" value="GII04042.1"/>
    <property type="molecule type" value="Genomic_DNA"/>
</dbReference>
<evidence type="ECO:0000259" key="2">
    <source>
        <dbReference type="Pfam" id="PF12146"/>
    </source>
</evidence>
<feature type="transmembrane region" description="Helical" evidence="1">
    <location>
        <begin position="28"/>
        <end position="48"/>
    </location>
</feature>
<dbReference type="PANTHER" id="PTHR43265:SF1">
    <property type="entry name" value="ESTERASE ESTD"/>
    <property type="match status" value="1"/>
</dbReference>
<evidence type="ECO:0000313" key="4">
    <source>
        <dbReference type="Proteomes" id="UP000634476"/>
    </source>
</evidence>
<protein>
    <recommendedName>
        <fullName evidence="2">Serine aminopeptidase S33 domain-containing protein</fullName>
    </recommendedName>
</protein>
<reference evidence="3" key="1">
    <citation type="submission" date="2021-01" db="EMBL/GenBank/DDBJ databases">
        <title>Whole genome shotgun sequence of Planobispora takensis NBRC 109077.</title>
        <authorList>
            <person name="Komaki H."/>
            <person name="Tamura T."/>
        </authorList>
    </citation>
    <scope>NUCLEOTIDE SEQUENCE</scope>
    <source>
        <strain evidence="3">NBRC 109077</strain>
    </source>
</reference>
<dbReference type="GO" id="GO:0052689">
    <property type="term" value="F:carboxylic ester hydrolase activity"/>
    <property type="evidence" value="ECO:0007669"/>
    <property type="project" value="TreeGrafter"/>
</dbReference>